<organism evidence="1 2">
    <name type="scientific">Thalassolituus oleivorans MIL-1</name>
    <dbReference type="NCBI Taxonomy" id="1298593"/>
    <lineage>
        <taxon>Bacteria</taxon>
        <taxon>Pseudomonadati</taxon>
        <taxon>Pseudomonadota</taxon>
        <taxon>Gammaproteobacteria</taxon>
        <taxon>Oceanospirillales</taxon>
        <taxon>Oceanospirillaceae</taxon>
        <taxon>Thalassolituus</taxon>
    </lineage>
</organism>
<proteinExistence type="predicted"/>
<dbReference type="AlphaFoldDB" id="M5DVF5"/>
<dbReference type="HOGENOM" id="CLU_2588557_0_0_6"/>
<name>M5DVF5_9GAMM</name>
<gene>
    <name evidence="1" type="ORF">TOL_3123</name>
</gene>
<dbReference type="Proteomes" id="UP000011866">
    <property type="component" value="Chromosome"/>
</dbReference>
<evidence type="ECO:0000313" key="2">
    <source>
        <dbReference type="Proteomes" id="UP000011866"/>
    </source>
</evidence>
<dbReference type="STRING" id="187493.CN03_12355"/>
<sequence>MNASAIRMLSPLRCLPDQSPVSPVGLDLVLAEYQAAFIKESVCLPELALRYLIFLVVSDADIKQISSFVYALRLELNSVC</sequence>
<dbReference type="EMBL" id="HF680312">
    <property type="protein sequence ID" value="CCU73519.1"/>
    <property type="molecule type" value="Genomic_DNA"/>
</dbReference>
<dbReference type="RefSeq" id="WP_015488227.1">
    <property type="nucleotide sequence ID" value="NC_020888.1"/>
</dbReference>
<keyword evidence="2" id="KW-1185">Reference proteome</keyword>
<dbReference type="KEGG" id="tol:TOL_3123"/>
<reference evidence="1 2" key="1">
    <citation type="journal article" date="2013" name="Genome Announc.">
        <title>Genome Sequence of Thalassolituus oleivorans MIL-1 (DSM 14913T).</title>
        <authorList>
            <person name="Golyshin P.N."/>
            <person name="Werner J."/>
            <person name="Chernikova T.N."/>
            <person name="Tran H."/>
            <person name="Ferrer M."/>
            <person name="Yakimov M.M."/>
            <person name="Teeling H."/>
            <person name="Golyshina O.V."/>
        </authorList>
    </citation>
    <scope>NUCLEOTIDE SEQUENCE [LARGE SCALE GENOMIC DNA]</scope>
    <source>
        <strain evidence="1 2">MIL-1</strain>
    </source>
</reference>
<dbReference type="GeneID" id="79177853"/>
<accession>M5DVF5</accession>
<evidence type="ECO:0000313" key="1">
    <source>
        <dbReference type="EMBL" id="CCU73519.1"/>
    </source>
</evidence>
<protein>
    <submittedName>
        <fullName evidence="1">Uncharacterized protein</fullName>
    </submittedName>
</protein>